<dbReference type="EMBL" id="MRDE01000072">
    <property type="protein sequence ID" value="OMH23583.1"/>
    <property type="molecule type" value="Genomic_DNA"/>
</dbReference>
<dbReference type="OrthoDB" id="9790578at2"/>
<keyword evidence="2" id="KW-1185">Reference proteome</keyword>
<dbReference type="STRING" id="554083.BKD30_11750"/>
<dbReference type="Proteomes" id="UP000187085">
    <property type="component" value="Unassembled WGS sequence"/>
</dbReference>
<comment type="caution">
    <text evidence="1">The sequence shown here is derived from an EMBL/GenBank/DDBJ whole genome shotgun (WGS) entry which is preliminary data.</text>
</comment>
<reference evidence="1 2" key="1">
    <citation type="submission" date="2016-12" db="EMBL/GenBank/DDBJ databases">
        <title>Draft genome of Tersicoccus phoenicis 1P05MA.</title>
        <authorList>
            <person name="Nakajima Y."/>
            <person name="Yoshizawa S."/>
            <person name="Nakamura K."/>
            <person name="Ogura Y."/>
            <person name="Hayashi T."/>
            <person name="Kogure K."/>
        </authorList>
    </citation>
    <scope>NUCLEOTIDE SEQUENCE [LARGE SCALE GENOMIC DNA]</scope>
    <source>
        <strain evidence="1 2">1p05MA</strain>
    </source>
</reference>
<name>A0A1R1L7R6_9MICC</name>
<organism evidence="1 2">
    <name type="scientific">Tersicoccus phoenicis</name>
    <dbReference type="NCBI Taxonomy" id="554083"/>
    <lineage>
        <taxon>Bacteria</taxon>
        <taxon>Bacillati</taxon>
        <taxon>Actinomycetota</taxon>
        <taxon>Actinomycetes</taxon>
        <taxon>Micrococcales</taxon>
        <taxon>Micrococcaceae</taxon>
        <taxon>Tersicoccus</taxon>
    </lineage>
</organism>
<sequence>MRPLTLLTAPDGEQRAAAHRNRAARYTVAHRERRSAGVKHPVEDFLFTYYALTPGRLERWHPGAGVVVTGRSATERAGWRDYRSLDVAERAGLGLTADEPAVTVDVDGFLTRRSVTVAFVGRLLRSTASRPGQFGCFGLHEWAMVYRQDAGDRRHEALPLRLGAAGTDAVVESHRLRCTHIDAFRFFTDEAVPRNELHPTRERQVELDQPGCLHATMDLYKWAYTLLPVVPGELVLDCLDLAADVREIDMRASPYDLTGHGLTAVPIETPAGKGEYVAAQRGFADRGAELRQRLLAALDSLAAFVR</sequence>
<proteinExistence type="predicted"/>
<evidence type="ECO:0000313" key="2">
    <source>
        <dbReference type="Proteomes" id="UP000187085"/>
    </source>
</evidence>
<gene>
    <name evidence="1" type="ORF">BKD30_11750</name>
</gene>
<dbReference type="AlphaFoldDB" id="A0A1R1L7R6"/>
<evidence type="ECO:0000313" key="1">
    <source>
        <dbReference type="EMBL" id="OMH23583.1"/>
    </source>
</evidence>
<dbReference type="RefSeq" id="WP_076704826.1">
    <property type="nucleotide sequence ID" value="NZ_MRDE01000072.1"/>
</dbReference>
<protein>
    <submittedName>
        <fullName evidence="1">3-methyladenine DNA glycosylase</fullName>
    </submittedName>
</protein>
<accession>A0A1R1L7R6</accession>